<evidence type="ECO:0000256" key="4">
    <source>
        <dbReference type="ARBA" id="ARBA00022692"/>
    </source>
</evidence>
<name>A0ABP8QCJ8_9GAMM</name>
<keyword evidence="11" id="KW-1185">Reference proteome</keyword>
<evidence type="ECO:0000256" key="3">
    <source>
        <dbReference type="ARBA" id="ARBA00022519"/>
    </source>
</evidence>
<comment type="caution">
    <text evidence="10">The sequence shown here is derived from an EMBL/GenBank/DDBJ whole genome shotgun (WGS) entry which is preliminary data.</text>
</comment>
<evidence type="ECO:0000256" key="5">
    <source>
        <dbReference type="ARBA" id="ARBA00022989"/>
    </source>
</evidence>
<feature type="domain" description="Threonine/Serine exporter ThrE" evidence="9">
    <location>
        <begin position="12"/>
        <end position="146"/>
    </location>
</feature>
<dbReference type="PANTHER" id="PTHR34390">
    <property type="entry name" value="UPF0442 PROTEIN YJJB-RELATED"/>
    <property type="match status" value="1"/>
</dbReference>
<evidence type="ECO:0000256" key="8">
    <source>
        <dbReference type="SAM" id="Phobius"/>
    </source>
</evidence>
<dbReference type="RefSeq" id="WP_345012651.1">
    <property type="nucleotide sequence ID" value="NZ_BAABFC010000012.1"/>
</dbReference>
<feature type="transmembrane region" description="Helical" evidence="8">
    <location>
        <begin position="7"/>
        <end position="29"/>
    </location>
</feature>
<keyword evidence="5 8" id="KW-1133">Transmembrane helix</keyword>
<keyword evidence="3" id="KW-0997">Cell inner membrane</keyword>
<evidence type="ECO:0000313" key="11">
    <source>
        <dbReference type="Proteomes" id="UP001501321"/>
    </source>
</evidence>
<evidence type="ECO:0000256" key="1">
    <source>
        <dbReference type="ARBA" id="ARBA00004651"/>
    </source>
</evidence>
<evidence type="ECO:0000259" key="9">
    <source>
        <dbReference type="Pfam" id="PF12821"/>
    </source>
</evidence>
<evidence type="ECO:0000256" key="2">
    <source>
        <dbReference type="ARBA" id="ARBA00022475"/>
    </source>
</evidence>
<organism evidence="10 11">
    <name type="scientific">Pseudaeromonas paramecii</name>
    <dbReference type="NCBI Taxonomy" id="2138166"/>
    <lineage>
        <taxon>Bacteria</taxon>
        <taxon>Pseudomonadati</taxon>
        <taxon>Pseudomonadota</taxon>
        <taxon>Gammaproteobacteria</taxon>
        <taxon>Aeromonadales</taxon>
        <taxon>Aeromonadaceae</taxon>
        <taxon>Pseudaeromonas</taxon>
    </lineage>
</organism>
<sequence length="155" mass="16832">MKEFLTLALWDACLSAIPAVGFAMIFSVPPRYLKYCAMGGAFAHSLRTMLIHLGMPIEWGTLVASAAVGLLFVYVARRQLVPRPVFTVASIIPMIPGKYAFNTIIAVMSMNNEGASPHLISAAIENGLQTLYILVALSFGLAIPPLILFRNRPIV</sequence>
<dbReference type="InterPro" id="IPR050539">
    <property type="entry name" value="ThrE_Dicarb/AminoAcid_Exp"/>
</dbReference>
<evidence type="ECO:0000256" key="6">
    <source>
        <dbReference type="ARBA" id="ARBA00023136"/>
    </source>
</evidence>
<dbReference type="Proteomes" id="UP001501321">
    <property type="component" value="Unassembled WGS sequence"/>
</dbReference>
<dbReference type="InterPro" id="IPR024528">
    <property type="entry name" value="ThrE_2"/>
</dbReference>
<proteinExistence type="inferred from homology"/>
<feature type="transmembrane region" description="Helical" evidence="8">
    <location>
        <begin position="130"/>
        <end position="149"/>
    </location>
</feature>
<feature type="transmembrane region" description="Helical" evidence="8">
    <location>
        <begin position="49"/>
        <end position="73"/>
    </location>
</feature>
<dbReference type="Pfam" id="PF12821">
    <property type="entry name" value="ThrE_2"/>
    <property type="match status" value="1"/>
</dbReference>
<keyword evidence="4 8" id="KW-0812">Transmembrane</keyword>
<reference evidence="11" key="1">
    <citation type="journal article" date="2019" name="Int. J. Syst. Evol. Microbiol.">
        <title>The Global Catalogue of Microorganisms (GCM) 10K type strain sequencing project: providing services to taxonomists for standard genome sequencing and annotation.</title>
        <authorList>
            <consortium name="The Broad Institute Genomics Platform"/>
            <consortium name="The Broad Institute Genome Sequencing Center for Infectious Disease"/>
            <person name="Wu L."/>
            <person name="Ma J."/>
        </authorList>
    </citation>
    <scope>NUCLEOTIDE SEQUENCE [LARGE SCALE GENOMIC DNA]</scope>
    <source>
        <strain evidence="11">JCM 32226</strain>
    </source>
</reference>
<dbReference type="EMBL" id="BAABFC010000012">
    <property type="protein sequence ID" value="GAA4499693.1"/>
    <property type="molecule type" value="Genomic_DNA"/>
</dbReference>
<gene>
    <name evidence="10" type="ORF">GCM10023095_20260</name>
</gene>
<comment type="similarity">
    <text evidence="7">Belongs to the ThrE exporter (TC 2.A.79) family.</text>
</comment>
<protein>
    <submittedName>
        <fullName evidence="10">Threonine/serine exporter family protein</fullName>
    </submittedName>
</protein>
<evidence type="ECO:0000256" key="7">
    <source>
        <dbReference type="ARBA" id="ARBA00034125"/>
    </source>
</evidence>
<comment type="subcellular location">
    <subcellularLocation>
        <location evidence="1">Cell membrane</location>
        <topology evidence="1">Multi-pass membrane protein</topology>
    </subcellularLocation>
</comment>
<keyword evidence="2" id="KW-1003">Cell membrane</keyword>
<keyword evidence="6 8" id="KW-0472">Membrane</keyword>
<evidence type="ECO:0000313" key="10">
    <source>
        <dbReference type="EMBL" id="GAA4499693.1"/>
    </source>
</evidence>
<dbReference type="PANTHER" id="PTHR34390:SF1">
    <property type="entry name" value="SUCCINATE TRANSPORTER SUBUNIT YJJB-RELATED"/>
    <property type="match status" value="1"/>
</dbReference>
<feature type="transmembrane region" description="Helical" evidence="8">
    <location>
        <begin position="85"/>
        <end position="110"/>
    </location>
</feature>
<accession>A0ABP8QCJ8</accession>